<keyword evidence="3" id="KW-1185">Reference proteome</keyword>
<comment type="caution">
    <text evidence="2">The sequence shown here is derived from an EMBL/GenBank/DDBJ whole genome shotgun (WGS) entry which is preliminary data.</text>
</comment>
<feature type="region of interest" description="Disordered" evidence="1">
    <location>
        <begin position="143"/>
        <end position="484"/>
    </location>
</feature>
<reference evidence="2 3" key="1">
    <citation type="journal article" date="2019" name="Int. J. Syst. Evol. Microbiol.">
        <title>The Global Catalogue of Microorganisms (GCM) 10K type strain sequencing project: providing services to taxonomists for standard genome sequencing and annotation.</title>
        <authorList>
            <consortium name="The Broad Institute Genomics Platform"/>
            <consortium name="The Broad Institute Genome Sequencing Center for Infectious Disease"/>
            <person name="Wu L."/>
            <person name="Ma J."/>
        </authorList>
    </citation>
    <scope>NUCLEOTIDE SEQUENCE [LARGE SCALE GENOMIC DNA]</scope>
    <source>
        <strain evidence="2 3">JCM 16373</strain>
    </source>
</reference>
<feature type="compositionally biased region" description="Gly residues" evidence="1">
    <location>
        <begin position="187"/>
        <end position="199"/>
    </location>
</feature>
<evidence type="ECO:0000313" key="2">
    <source>
        <dbReference type="EMBL" id="GAA2639850.1"/>
    </source>
</evidence>
<feature type="compositionally biased region" description="Gly residues" evidence="1">
    <location>
        <begin position="300"/>
        <end position="312"/>
    </location>
</feature>
<name>A0ABN3R061_9ACTN</name>
<feature type="compositionally biased region" description="Pro residues" evidence="1">
    <location>
        <begin position="17"/>
        <end position="51"/>
    </location>
</feature>
<evidence type="ECO:0000256" key="1">
    <source>
        <dbReference type="SAM" id="MobiDB-lite"/>
    </source>
</evidence>
<feature type="region of interest" description="Disordered" evidence="1">
    <location>
        <begin position="502"/>
        <end position="564"/>
    </location>
</feature>
<feature type="compositionally biased region" description="Gly residues" evidence="1">
    <location>
        <begin position="209"/>
        <end position="226"/>
    </location>
</feature>
<feature type="compositionally biased region" description="Polar residues" evidence="1">
    <location>
        <begin position="539"/>
        <end position="551"/>
    </location>
</feature>
<protein>
    <submittedName>
        <fullName evidence="2">Uncharacterized protein</fullName>
    </submittedName>
</protein>
<dbReference type="Proteomes" id="UP001501447">
    <property type="component" value="Unassembled WGS sequence"/>
</dbReference>
<feature type="compositionally biased region" description="Basic and acidic residues" evidence="1">
    <location>
        <begin position="379"/>
        <end position="428"/>
    </location>
</feature>
<feature type="compositionally biased region" description="Pro residues" evidence="1">
    <location>
        <begin position="441"/>
        <end position="450"/>
    </location>
</feature>
<dbReference type="RefSeq" id="WP_344570768.1">
    <property type="nucleotide sequence ID" value="NZ_BAAARJ010000037.1"/>
</dbReference>
<accession>A0ABN3R061</accession>
<organism evidence="2 3">
    <name type="scientific">Streptomyces axinellae</name>
    <dbReference type="NCBI Taxonomy" id="552788"/>
    <lineage>
        <taxon>Bacteria</taxon>
        <taxon>Bacillati</taxon>
        <taxon>Actinomycetota</taxon>
        <taxon>Actinomycetes</taxon>
        <taxon>Kitasatosporales</taxon>
        <taxon>Streptomycetaceae</taxon>
        <taxon>Streptomyces</taxon>
    </lineage>
</organism>
<feature type="compositionally biased region" description="Low complexity" evidence="1">
    <location>
        <begin position="227"/>
        <end position="246"/>
    </location>
</feature>
<gene>
    <name evidence="2" type="ORF">GCM10009863_66180</name>
</gene>
<feature type="compositionally biased region" description="Basic and acidic residues" evidence="1">
    <location>
        <begin position="340"/>
        <end position="369"/>
    </location>
</feature>
<sequence>MSDTTGGNVFTLRPRPGGAPPGLPPLPGGAPPSTPPQPPPGPPPSTPPPAPGDGADPVPTRARRSAADALRALPVGPPPAPGRVPATFRAEPPSDTTTAGGGDQSPGLGALSLSAILAVALAALRGTAGAVQDWRQRRIERAAEAEPLRKARLKLAQAQAEAGSGTTSGKSGRRVPSSQEWGRRTHGGGGGPGRSGSGTGPRSNSGTPRGSGGTGRGSGPGGGKSPGAGASHKSPAGGTSGPKSGTSGKGPGSGSSPKSSGSGSGSGGGGGKRPGGTSGKGSDGTGRGKGSNGAGKSSSGNGGGAGGKGKPGTLGALALERAKRRSARETAENQRAARQQKADLADRKDRKSDGKNTDDPKTSPKDKPDSPGTKKKTKDKSAGDAERERVTLGKAVGDEAYRRADERLKARRESPEPFLRRETGKDGRPPGTEKSADGPPDGAPGPAPDPSPDEEKWTGNTYDGDPFDTGWMPPPRRDRHSAEDAMYDATAEDVWRFEGLDRTDPPARTRPAGPAGAVTTGVRGLPRAPHRPLGRRPGTTASASTKGTRMSTPARMPSRVGVDPSHMTEVTLDDVLDGLAKSRNDCFATYDECARLATLAGELKQHLTDLAEELRQRHNIIGRLTSAALRRLAESMDLLVRKAHAMRAESLRAAESVEVAHDAMHDAYKPVQRAAVDAGLPMPSAPVHNKED</sequence>
<feature type="compositionally biased region" description="Gly residues" evidence="1">
    <location>
        <begin position="262"/>
        <end position="293"/>
    </location>
</feature>
<feature type="region of interest" description="Disordered" evidence="1">
    <location>
        <begin position="1"/>
        <end position="109"/>
    </location>
</feature>
<dbReference type="EMBL" id="BAAARJ010000037">
    <property type="protein sequence ID" value="GAA2639850.1"/>
    <property type="molecule type" value="Genomic_DNA"/>
</dbReference>
<evidence type="ECO:0000313" key="3">
    <source>
        <dbReference type="Proteomes" id="UP001501447"/>
    </source>
</evidence>
<proteinExistence type="predicted"/>